<sequence length="162" mass="18253">MTDTNITLAMMTEGWQTYQRELSEALAPLSTEQLALRAAPHLRSIGELARHMIAARAGWYHDVLHEGDDAFDALSYWNSPGSPIRSASEIVNGLALTWQVMQEALARYTPTDLQVVFEYELNGQTHKYTRGWVVWHVIEHDLHHGGEISYSLGMHGLQAPDI</sequence>
<dbReference type="Gene3D" id="1.20.120.450">
    <property type="entry name" value="dinb family like domain"/>
    <property type="match status" value="1"/>
</dbReference>
<evidence type="ECO:0000313" key="3">
    <source>
        <dbReference type="Proteomes" id="UP000612362"/>
    </source>
</evidence>
<proteinExistence type="predicted"/>
<keyword evidence="3" id="KW-1185">Reference proteome</keyword>
<dbReference type="RefSeq" id="WP_220196236.1">
    <property type="nucleotide sequence ID" value="NZ_BNJF01000002.1"/>
</dbReference>
<evidence type="ECO:0000313" key="2">
    <source>
        <dbReference type="EMBL" id="GHO46892.1"/>
    </source>
</evidence>
<dbReference type="InterPro" id="IPR034660">
    <property type="entry name" value="DinB/YfiT-like"/>
</dbReference>
<comment type="caution">
    <text evidence="2">The sequence shown here is derived from an EMBL/GenBank/DDBJ whole genome shotgun (WGS) entry which is preliminary data.</text>
</comment>
<dbReference type="Pfam" id="PF12867">
    <property type="entry name" value="DinB_2"/>
    <property type="match status" value="1"/>
</dbReference>
<dbReference type="InterPro" id="IPR024775">
    <property type="entry name" value="DinB-like"/>
</dbReference>
<dbReference type="Proteomes" id="UP000612362">
    <property type="component" value="Unassembled WGS sequence"/>
</dbReference>
<protein>
    <recommendedName>
        <fullName evidence="1">DinB-like domain-containing protein</fullName>
    </recommendedName>
</protein>
<dbReference type="SUPFAM" id="SSF109854">
    <property type="entry name" value="DinB/YfiT-like putative metalloenzymes"/>
    <property type="match status" value="1"/>
</dbReference>
<evidence type="ECO:0000259" key="1">
    <source>
        <dbReference type="Pfam" id="PF12867"/>
    </source>
</evidence>
<feature type="domain" description="DinB-like" evidence="1">
    <location>
        <begin position="19"/>
        <end position="148"/>
    </location>
</feature>
<dbReference type="AlphaFoldDB" id="A0A8J3HZ43"/>
<name>A0A8J3HZ43_9CHLR</name>
<reference evidence="2" key="1">
    <citation type="submission" date="2020-10" db="EMBL/GenBank/DDBJ databases">
        <title>Taxonomic study of unclassified bacteria belonging to the class Ktedonobacteria.</title>
        <authorList>
            <person name="Yabe S."/>
            <person name="Wang C.M."/>
            <person name="Zheng Y."/>
            <person name="Sakai Y."/>
            <person name="Cavaletti L."/>
            <person name="Monciardini P."/>
            <person name="Donadio S."/>
        </authorList>
    </citation>
    <scope>NUCLEOTIDE SEQUENCE</scope>
    <source>
        <strain evidence="2">SOSP1-1</strain>
    </source>
</reference>
<gene>
    <name evidence="2" type="ORF">KSX_50550</name>
</gene>
<dbReference type="EMBL" id="BNJF01000002">
    <property type="protein sequence ID" value="GHO46892.1"/>
    <property type="molecule type" value="Genomic_DNA"/>
</dbReference>
<organism evidence="2 3">
    <name type="scientific">Ktedonospora formicarum</name>
    <dbReference type="NCBI Taxonomy" id="2778364"/>
    <lineage>
        <taxon>Bacteria</taxon>
        <taxon>Bacillati</taxon>
        <taxon>Chloroflexota</taxon>
        <taxon>Ktedonobacteria</taxon>
        <taxon>Ktedonobacterales</taxon>
        <taxon>Ktedonobacteraceae</taxon>
        <taxon>Ktedonospora</taxon>
    </lineage>
</organism>
<accession>A0A8J3HZ43</accession>